<dbReference type="InParanoid" id="D6Z5U7"/>
<keyword evidence="1" id="KW-0732">Signal</keyword>
<dbReference type="OrthoDB" id="5397282at2"/>
<dbReference type="PANTHER" id="PTHR37530">
    <property type="entry name" value="OUTER MEMBRANE PROTEIN SLP"/>
    <property type="match status" value="1"/>
</dbReference>
<dbReference type="PIRSF" id="PIRSF004982">
    <property type="entry name" value="SlP"/>
    <property type="match status" value="1"/>
</dbReference>
<evidence type="ECO:0000256" key="1">
    <source>
        <dbReference type="SAM" id="SignalP"/>
    </source>
</evidence>
<evidence type="ECO:0000313" key="3">
    <source>
        <dbReference type="Proteomes" id="UP000001508"/>
    </source>
</evidence>
<sequence>MKPLRALLGLLFMVPAGLWLAGCATQVPAPIRQAPVLDPTPEEVRAAPLRFEEATIRWGGGIATVENRIDHALIHVVSRPLGRNGRPRDTDAGYGRFLARVPGFVDPEIFKPGRELTVSGRVAGIKHLAVGEFEYPYVLVDVEVKYLWPVHEPVRDPYHPYPHYYPFHYDPWWYDPWYDPWFPRHSPFFRPRHR</sequence>
<feature type="signal peptide" evidence="1">
    <location>
        <begin position="1"/>
        <end position="21"/>
    </location>
</feature>
<protein>
    <submittedName>
        <fullName evidence="2">Outer membrane lipoprotein Slp</fullName>
    </submittedName>
</protein>
<organism evidence="2 3">
    <name type="scientific">Desulfurivibrio alkaliphilus (strain DSM 19089 / UNIQEM U267 / AHT2)</name>
    <dbReference type="NCBI Taxonomy" id="589865"/>
    <lineage>
        <taxon>Bacteria</taxon>
        <taxon>Pseudomonadati</taxon>
        <taxon>Thermodesulfobacteriota</taxon>
        <taxon>Desulfobulbia</taxon>
        <taxon>Desulfobulbales</taxon>
        <taxon>Desulfobulbaceae</taxon>
        <taxon>Desulfurivibrio</taxon>
    </lineage>
</organism>
<keyword evidence="3" id="KW-1185">Reference proteome</keyword>
<dbReference type="Pfam" id="PF03843">
    <property type="entry name" value="Slp"/>
    <property type="match status" value="1"/>
</dbReference>
<dbReference type="InterPro" id="IPR004658">
    <property type="entry name" value="OMP_Slp"/>
</dbReference>
<feature type="chain" id="PRO_5003091364" evidence="1">
    <location>
        <begin position="22"/>
        <end position="194"/>
    </location>
</feature>
<name>D6Z5U7_DESAT</name>
<dbReference type="PROSITE" id="PS51257">
    <property type="entry name" value="PROKAR_LIPOPROTEIN"/>
    <property type="match status" value="1"/>
</dbReference>
<proteinExistence type="predicted"/>
<accession>D6Z5U7</accession>
<dbReference type="eggNOG" id="COG3065">
    <property type="taxonomic scope" value="Bacteria"/>
</dbReference>
<dbReference type="KEGG" id="dak:DaAHT2_0116"/>
<dbReference type="Proteomes" id="UP000001508">
    <property type="component" value="Chromosome"/>
</dbReference>
<keyword evidence="2" id="KW-0449">Lipoprotein</keyword>
<reference evidence="3" key="1">
    <citation type="submission" date="2010-02" db="EMBL/GenBank/DDBJ databases">
        <title>Complete sequence of Desulfurivibrio alkaliphilus AHT2.</title>
        <authorList>
            <consortium name="US DOE Joint Genome Institute"/>
            <person name="Pitluck S."/>
            <person name="Chertkov O."/>
            <person name="Detter J.C."/>
            <person name="Han C."/>
            <person name="Tapia R."/>
            <person name="Larimer F."/>
            <person name="Land M."/>
            <person name="Hauser L."/>
            <person name="Kyrpides N."/>
            <person name="Mikhailova N."/>
            <person name="Sorokin D.Y."/>
            <person name="Muyzer G."/>
            <person name="Woyke T."/>
        </authorList>
    </citation>
    <scope>NUCLEOTIDE SEQUENCE [LARGE SCALE GENOMIC DNA]</scope>
    <source>
        <strain evidence="3">DSM 19089 / UNIQEM U267 / AHT2</strain>
    </source>
</reference>
<dbReference type="STRING" id="589865.DaAHT2_0116"/>
<evidence type="ECO:0000313" key="2">
    <source>
        <dbReference type="EMBL" id="ADH84829.1"/>
    </source>
</evidence>
<dbReference type="HOGENOM" id="CLU_100924_1_0_7"/>
<dbReference type="GO" id="GO:0019867">
    <property type="term" value="C:outer membrane"/>
    <property type="evidence" value="ECO:0007669"/>
    <property type="project" value="InterPro"/>
</dbReference>
<dbReference type="AlphaFoldDB" id="D6Z5U7"/>
<dbReference type="EMBL" id="CP001940">
    <property type="protein sequence ID" value="ADH84829.1"/>
    <property type="molecule type" value="Genomic_DNA"/>
</dbReference>
<gene>
    <name evidence="2" type="ordered locus">DaAHT2_0116</name>
</gene>
<dbReference type="PANTHER" id="PTHR37530:SF1">
    <property type="entry name" value="OUTER MEMBRANE PROTEIN SLP"/>
    <property type="match status" value="1"/>
</dbReference>